<reference evidence="1 2" key="1">
    <citation type="submission" date="2019-03" db="EMBL/GenBank/DDBJ databases">
        <title>Genomic Encyclopedia of Type Strains, Phase IV (KMG-IV): sequencing the most valuable type-strain genomes for metagenomic binning, comparative biology and taxonomic classification.</title>
        <authorList>
            <person name="Goeker M."/>
        </authorList>
    </citation>
    <scope>NUCLEOTIDE SEQUENCE [LARGE SCALE GENOMIC DNA]</scope>
    <source>
        <strain evidence="1 2">DSM 18063</strain>
    </source>
</reference>
<protein>
    <submittedName>
        <fullName evidence="1">Uncharacterized protein</fullName>
    </submittedName>
</protein>
<name>A0A4R2PZM0_9RHOB</name>
<dbReference type="AlphaFoldDB" id="A0A4R2PZM0"/>
<gene>
    <name evidence="1" type="ORF">EV662_10647</name>
</gene>
<dbReference type="OrthoDB" id="7830139at2"/>
<dbReference type="Proteomes" id="UP000294835">
    <property type="component" value="Unassembled WGS sequence"/>
</dbReference>
<evidence type="ECO:0000313" key="2">
    <source>
        <dbReference type="Proteomes" id="UP000294835"/>
    </source>
</evidence>
<accession>A0A4R2PZM0</accession>
<dbReference type="Pfam" id="PF20344">
    <property type="entry name" value="DUF6639"/>
    <property type="match status" value="1"/>
</dbReference>
<proteinExistence type="predicted"/>
<dbReference type="EMBL" id="SLXP01000006">
    <property type="protein sequence ID" value="TCP40834.1"/>
    <property type="molecule type" value="Genomic_DNA"/>
</dbReference>
<dbReference type="RefSeq" id="WP_132462114.1">
    <property type="nucleotide sequence ID" value="NZ_SLXP01000006.1"/>
</dbReference>
<dbReference type="InterPro" id="IPR046579">
    <property type="entry name" value="DUF6639"/>
</dbReference>
<evidence type="ECO:0000313" key="1">
    <source>
        <dbReference type="EMBL" id="TCP40834.1"/>
    </source>
</evidence>
<sequence>MGAAATAVGICIALAIWTGPGRAAPHSCPGDPLISVEAESPDDAAAVCAAVARARPRLDACNLHQAQPLTIRVLPQITHALTACMAQYHCHDDSISVTAPRALPSILAPDSIWRRITPQALFDSLIVHELVHAFLDQAECSGTPCLADHEYIAFALQIDALEPADQAAILDGNGIDDPDNTGRLNGFIARMDPGYFAQAAWLHFSQPDNGCAFVGDLVRGKRTLWVDPY</sequence>
<keyword evidence="2" id="KW-1185">Reference proteome</keyword>
<organism evidence="1 2">
    <name type="scientific">Rhodovulum marinum</name>
    <dbReference type="NCBI Taxonomy" id="320662"/>
    <lineage>
        <taxon>Bacteria</taxon>
        <taxon>Pseudomonadati</taxon>
        <taxon>Pseudomonadota</taxon>
        <taxon>Alphaproteobacteria</taxon>
        <taxon>Rhodobacterales</taxon>
        <taxon>Paracoccaceae</taxon>
        <taxon>Rhodovulum</taxon>
    </lineage>
</organism>
<comment type="caution">
    <text evidence="1">The sequence shown here is derived from an EMBL/GenBank/DDBJ whole genome shotgun (WGS) entry which is preliminary data.</text>
</comment>